<evidence type="ECO:0008006" key="3">
    <source>
        <dbReference type="Google" id="ProtNLM"/>
    </source>
</evidence>
<dbReference type="AlphaFoldDB" id="A0ABD3NTF3"/>
<dbReference type="SUPFAM" id="SSF55486">
    <property type="entry name" value="Metalloproteases ('zincins'), catalytic domain"/>
    <property type="match status" value="1"/>
</dbReference>
<accession>A0ABD3NTF3</accession>
<gene>
    <name evidence="1" type="ORF">ACHAWO_010719</name>
</gene>
<name>A0ABD3NTF3_9STRA</name>
<reference evidence="1 2" key="1">
    <citation type="submission" date="2024-10" db="EMBL/GenBank/DDBJ databases">
        <title>Updated reference genomes for cyclostephanoid diatoms.</title>
        <authorList>
            <person name="Roberts W.R."/>
            <person name="Alverson A.J."/>
        </authorList>
    </citation>
    <scope>NUCLEOTIDE SEQUENCE [LARGE SCALE GENOMIC DNA]</scope>
    <source>
        <strain evidence="1 2">AJA010-31</strain>
    </source>
</reference>
<organism evidence="1 2">
    <name type="scientific">Cyclotella atomus</name>
    <dbReference type="NCBI Taxonomy" id="382360"/>
    <lineage>
        <taxon>Eukaryota</taxon>
        <taxon>Sar</taxon>
        <taxon>Stramenopiles</taxon>
        <taxon>Ochrophyta</taxon>
        <taxon>Bacillariophyta</taxon>
        <taxon>Coscinodiscophyceae</taxon>
        <taxon>Thalassiosirophycidae</taxon>
        <taxon>Stephanodiscales</taxon>
        <taxon>Stephanodiscaceae</taxon>
        <taxon>Cyclotella</taxon>
    </lineage>
</organism>
<protein>
    <recommendedName>
        <fullName evidence="3">SprT-like domain-containing protein</fullName>
    </recommendedName>
</protein>
<evidence type="ECO:0000313" key="1">
    <source>
        <dbReference type="EMBL" id="KAL3778688.1"/>
    </source>
</evidence>
<comment type="caution">
    <text evidence="1">The sequence shown here is derived from an EMBL/GenBank/DDBJ whole genome shotgun (WGS) entry which is preliminary data.</text>
</comment>
<proteinExistence type="predicted"/>
<keyword evidence="2" id="KW-1185">Reference proteome</keyword>
<evidence type="ECO:0000313" key="2">
    <source>
        <dbReference type="Proteomes" id="UP001530400"/>
    </source>
</evidence>
<sequence length="381" mass="43212">MTEFKSISIVPTAGQRFLDSCPDDEDTFAAGSFKRSFSSTSVGAAARLSALRKSQVAAATSNYSSVSISEAPEQPIYQVPSLADFIDNSKRIYTPHKLRCGVTVQVGEGVLEECPTVLRDLNHDLIGCLSVLPPSVRSLTRRTKIWLNRTYSFGPKSDPKNVKHTTAHHFAGWLYCVRDNPEKEESIEIYNASEYLKTRAHYNGGGLMLHELCHIIHQKVLPGGLENTMVSEIYKVAKESNKYNTVLRRDWAMKETETDMAYCIVNHKEFFAEISTTFLADFYHEVDGAGGHDMERSSPPIVSAAVIERIAESFGDGSFGKYQIIEDANRVIPHCNKFFPFTKGQLRLYDPRVYKCFEKLWKQIECWEDKDKRRCESCVWF</sequence>
<dbReference type="EMBL" id="JALLPJ020000974">
    <property type="protein sequence ID" value="KAL3778688.1"/>
    <property type="molecule type" value="Genomic_DNA"/>
</dbReference>
<dbReference type="Proteomes" id="UP001530400">
    <property type="component" value="Unassembled WGS sequence"/>
</dbReference>